<keyword evidence="2" id="KW-1185">Reference proteome</keyword>
<evidence type="ECO:0000313" key="2">
    <source>
        <dbReference type="Proteomes" id="UP001165960"/>
    </source>
</evidence>
<reference evidence="1" key="1">
    <citation type="submission" date="2022-04" db="EMBL/GenBank/DDBJ databases">
        <title>Genome of the entomopathogenic fungus Entomophthora muscae.</title>
        <authorList>
            <person name="Elya C."/>
            <person name="Lovett B.R."/>
            <person name="Lee E."/>
            <person name="Macias A.M."/>
            <person name="Hajek A.E."/>
            <person name="De Bivort B.L."/>
            <person name="Kasson M.T."/>
            <person name="De Fine Licht H.H."/>
            <person name="Stajich J.E."/>
        </authorList>
    </citation>
    <scope>NUCLEOTIDE SEQUENCE</scope>
    <source>
        <strain evidence="1">Berkeley</strain>
    </source>
</reference>
<gene>
    <name evidence="1" type="ORF">DSO57_1008621</name>
</gene>
<accession>A0ACC2RYC9</accession>
<sequence length="117" mass="12452">MGQGTLGPFWAGVTLLYPCSSWYQGFSAASALHHLRGHQLYHPSDCYRKALFDRRPLLQLFALLGLNLSAVTLSCSLQASGEILGSNLAMRPGPAPVPAVQLLCRAGLTIAASSRAV</sequence>
<name>A0ACC2RYC9_9FUNG</name>
<evidence type="ECO:0000313" key="1">
    <source>
        <dbReference type="EMBL" id="KAJ9055015.1"/>
    </source>
</evidence>
<comment type="caution">
    <text evidence="1">The sequence shown here is derived from an EMBL/GenBank/DDBJ whole genome shotgun (WGS) entry which is preliminary data.</text>
</comment>
<protein>
    <submittedName>
        <fullName evidence="1">Uncharacterized protein</fullName>
    </submittedName>
</protein>
<dbReference type="EMBL" id="QTSX02006416">
    <property type="protein sequence ID" value="KAJ9055015.1"/>
    <property type="molecule type" value="Genomic_DNA"/>
</dbReference>
<dbReference type="Proteomes" id="UP001165960">
    <property type="component" value="Unassembled WGS sequence"/>
</dbReference>
<organism evidence="1 2">
    <name type="scientific">Entomophthora muscae</name>
    <dbReference type="NCBI Taxonomy" id="34485"/>
    <lineage>
        <taxon>Eukaryota</taxon>
        <taxon>Fungi</taxon>
        <taxon>Fungi incertae sedis</taxon>
        <taxon>Zoopagomycota</taxon>
        <taxon>Entomophthoromycotina</taxon>
        <taxon>Entomophthoromycetes</taxon>
        <taxon>Entomophthorales</taxon>
        <taxon>Entomophthoraceae</taxon>
        <taxon>Entomophthora</taxon>
    </lineage>
</organism>
<proteinExistence type="predicted"/>